<keyword evidence="1" id="KW-0378">Hydrolase</keyword>
<sequence length="191" mass="20636">MDLVLIRHAAPEVAQGICYGALDLPLAQPVLPEPARMLLALDGLAPQRIVCSTMARARATADLLARDFGVVPQADAQLRELDFGRWEGLAWDAVPRAELDAWAADLLHARPHGGETVAQAMARVAAWADALPVDAPDRLWVVAHAGPMRMLAAHWLGVPLATTLGWDLGYGASCRFTLGGGVARLRWWNRV</sequence>
<reference evidence="1 2" key="1">
    <citation type="journal article" date="2015" name="Genome Announc.">
        <title>Complete Genome Sequence of Cupriavidus basilensis 4G11, Isolated from the Oak Ridge Field Research Center Site.</title>
        <authorList>
            <person name="Ray J."/>
            <person name="Waters R.J."/>
            <person name="Skerker J.M."/>
            <person name="Kuehl J.V."/>
            <person name="Price M.N."/>
            <person name="Huang J."/>
            <person name="Chakraborty R."/>
            <person name="Arkin A.P."/>
            <person name="Deutschbauer A."/>
        </authorList>
    </citation>
    <scope>NUCLEOTIDE SEQUENCE [LARGE SCALE GENOMIC DNA]</scope>
    <source>
        <strain evidence="1">4G11</strain>
    </source>
</reference>
<dbReference type="RefSeq" id="WP_043348832.1">
    <property type="nucleotide sequence ID" value="NZ_CP010536.1"/>
</dbReference>
<dbReference type="SMART" id="SM00855">
    <property type="entry name" value="PGAM"/>
    <property type="match status" value="1"/>
</dbReference>
<name>A0A0C4YD17_9BURK</name>
<proteinExistence type="predicted"/>
<protein>
    <submittedName>
        <fullName evidence="1">Alpha-ribazole-5'-phosphate phosphatase</fullName>
        <ecNumber evidence="1">3.1.3.73</ecNumber>
    </submittedName>
</protein>
<evidence type="ECO:0000313" key="1">
    <source>
        <dbReference type="EMBL" id="AJG20650.1"/>
    </source>
</evidence>
<dbReference type="OrthoDB" id="5296884at2"/>
<dbReference type="InterPro" id="IPR013078">
    <property type="entry name" value="His_Pase_superF_clade-1"/>
</dbReference>
<dbReference type="STRING" id="68895.RR42_m3282"/>
<accession>A0A0C4YD17</accession>
<dbReference type="EMBL" id="CP010536">
    <property type="protein sequence ID" value="AJG20650.1"/>
    <property type="molecule type" value="Genomic_DNA"/>
</dbReference>
<dbReference type="EC" id="3.1.3.73" evidence="1"/>
<keyword evidence="2" id="KW-1185">Reference proteome</keyword>
<dbReference type="KEGG" id="cbw:RR42_m3282"/>
<dbReference type="Pfam" id="PF00300">
    <property type="entry name" value="His_Phos_1"/>
    <property type="match status" value="1"/>
</dbReference>
<dbReference type="SUPFAM" id="SSF53254">
    <property type="entry name" value="Phosphoglycerate mutase-like"/>
    <property type="match status" value="1"/>
</dbReference>
<dbReference type="InterPro" id="IPR029033">
    <property type="entry name" value="His_PPase_superfam"/>
</dbReference>
<dbReference type="Proteomes" id="UP000031843">
    <property type="component" value="Chromosome main"/>
</dbReference>
<gene>
    <name evidence="1" type="ORF">RR42_m3282</name>
</gene>
<organism evidence="1 2">
    <name type="scientific">Cupriavidus basilensis</name>
    <dbReference type="NCBI Taxonomy" id="68895"/>
    <lineage>
        <taxon>Bacteria</taxon>
        <taxon>Pseudomonadati</taxon>
        <taxon>Pseudomonadota</taxon>
        <taxon>Betaproteobacteria</taxon>
        <taxon>Burkholderiales</taxon>
        <taxon>Burkholderiaceae</taxon>
        <taxon>Cupriavidus</taxon>
    </lineage>
</organism>
<dbReference type="AlphaFoldDB" id="A0A0C4YD17"/>
<dbReference type="GO" id="GO:0043755">
    <property type="term" value="F:alpha-ribazole phosphatase activity"/>
    <property type="evidence" value="ECO:0007669"/>
    <property type="project" value="UniProtKB-EC"/>
</dbReference>
<dbReference type="Gene3D" id="3.40.50.1240">
    <property type="entry name" value="Phosphoglycerate mutase-like"/>
    <property type="match status" value="1"/>
</dbReference>
<evidence type="ECO:0000313" key="2">
    <source>
        <dbReference type="Proteomes" id="UP000031843"/>
    </source>
</evidence>